<accession>A0ABZ0ZAN6</accession>
<dbReference type="Proteomes" id="UP001322785">
    <property type="component" value="Chromosome"/>
</dbReference>
<dbReference type="SUPFAM" id="SSF52266">
    <property type="entry name" value="SGNH hydrolase"/>
    <property type="match status" value="1"/>
</dbReference>
<keyword evidence="1" id="KW-1133">Transmembrane helix</keyword>
<dbReference type="Pfam" id="PF19040">
    <property type="entry name" value="SGNH"/>
    <property type="match status" value="1"/>
</dbReference>
<protein>
    <submittedName>
        <fullName evidence="4">Acyltransferase family protein</fullName>
        <ecNumber evidence="4">2.3.1.-</ecNumber>
    </submittedName>
</protein>
<dbReference type="GO" id="GO:0016746">
    <property type="term" value="F:acyltransferase activity"/>
    <property type="evidence" value="ECO:0007669"/>
    <property type="project" value="UniProtKB-KW"/>
</dbReference>
<dbReference type="EMBL" id="CP140635">
    <property type="protein sequence ID" value="WQN36652.1"/>
    <property type="molecule type" value="Genomic_DNA"/>
</dbReference>
<evidence type="ECO:0000259" key="2">
    <source>
        <dbReference type="Pfam" id="PF01757"/>
    </source>
</evidence>
<dbReference type="EC" id="2.3.1.-" evidence="4"/>
<proteinExistence type="predicted"/>
<feature type="transmembrane region" description="Helical" evidence="1">
    <location>
        <begin position="181"/>
        <end position="199"/>
    </location>
</feature>
<feature type="transmembrane region" description="Helical" evidence="1">
    <location>
        <begin position="355"/>
        <end position="375"/>
    </location>
</feature>
<evidence type="ECO:0000313" key="4">
    <source>
        <dbReference type="EMBL" id="WQN36652.1"/>
    </source>
</evidence>
<feature type="domain" description="SGNH" evidence="3">
    <location>
        <begin position="418"/>
        <end position="632"/>
    </location>
</feature>
<gene>
    <name evidence="4" type="ORF">U5G49_001741</name>
</gene>
<feature type="transmembrane region" description="Helical" evidence="1">
    <location>
        <begin position="322"/>
        <end position="343"/>
    </location>
</feature>
<evidence type="ECO:0000259" key="3">
    <source>
        <dbReference type="Pfam" id="PF19040"/>
    </source>
</evidence>
<feature type="transmembrane region" description="Helical" evidence="1">
    <location>
        <begin position="44"/>
        <end position="68"/>
    </location>
</feature>
<dbReference type="InterPro" id="IPR050879">
    <property type="entry name" value="Acyltransferase_3"/>
</dbReference>
<evidence type="ECO:0000313" key="5">
    <source>
        <dbReference type="Proteomes" id="UP001322785"/>
    </source>
</evidence>
<organism evidence="4 5">
    <name type="scientific">Rhizobium indigoferae</name>
    <dbReference type="NCBI Taxonomy" id="158891"/>
    <lineage>
        <taxon>Bacteria</taxon>
        <taxon>Pseudomonadati</taxon>
        <taxon>Pseudomonadota</taxon>
        <taxon>Alphaproteobacteria</taxon>
        <taxon>Hyphomicrobiales</taxon>
        <taxon>Rhizobiaceae</taxon>
        <taxon>Rhizobium/Agrobacterium group</taxon>
        <taxon>Rhizobium</taxon>
    </lineage>
</organism>
<keyword evidence="1" id="KW-0812">Transmembrane</keyword>
<evidence type="ECO:0000256" key="1">
    <source>
        <dbReference type="SAM" id="Phobius"/>
    </source>
</evidence>
<keyword evidence="1" id="KW-0472">Membrane</keyword>
<dbReference type="RefSeq" id="WP_193444972.1">
    <property type="nucleotide sequence ID" value="NZ_BSOQ01000045.1"/>
</dbReference>
<dbReference type="Pfam" id="PF01757">
    <property type="entry name" value="Acyl_transf_3"/>
    <property type="match status" value="1"/>
</dbReference>
<keyword evidence="4" id="KW-0808">Transferase</keyword>
<dbReference type="PANTHER" id="PTHR23028:SF53">
    <property type="entry name" value="ACYL_TRANSF_3 DOMAIN-CONTAINING PROTEIN"/>
    <property type="match status" value="1"/>
</dbReference>
<feature type="transmembrane region" description="Helical" evidence="1">
    <location>
        <begin position="290"/>
        <end position="310"/>
    </location>
</feature>
<keyword evidence="5" id="KW-1185">Reference proteome</keyword>
<reference evidence="4 5" key="1">
    <citation type="submission" date="2023-12" db="EMBL/GenBank/DDBJ databases">
        <authorList>
            <person name="Menendez E."/>
            <person name="Kaur S."/>
            <person name="Flores-Felix J.D."/>
            <person name="diCenzo G.C."/>
            <person name="Peix A."/>
            <person name="Velazquez E."/>
        </authorList>
    </citation>
    <scope>NUCLEOTIDE SEQUENCE [LARGE SCALE GENOMIC DNA]</scope>
    <source>
        <strain evidence="4 5">CIP 108029</strain>
    </source>
</reference>
<dbReference type="InterPro" id="IPR002656">
    <property type="entry name" value="Acyl_transf_3_dom"/>
</dbReference>
<feature type="transmembrane region" description="Helical" evidence="1">
    <location>
        <begin position="89"/>
        <end position="110"/>
    </location>
</feature>
<feature type="transmembrane region" description="Helical" evidence="1">
    <location>
        <begin position="116"/>
        <end position="134"/>
    </location>
</feature>
<feature type="transmembrane region" description="Helical" evidence="1">
    <location>
        <begin position="262"/>
        <end position="281"/>
    </location>
</feature>
<dbReference type="PANTHER" id="PTHR23028">
    <property type="entry name" value="ACETYLTRANSFERASE"/>
    <property type="match status" value="1"/>
</dbReference>
<sequence>MNLARVAIASVASRHAEIGYRPDIDGLRAVAVLSVVIFHADHGWLPGGFVGVDIFFVISGFLISSIILNDLSSGSFSIATFYAKRIRRIFPALVTVLAASWLAGWFMLTADEFKSLGAQIAAGAGFAANIYFWLTSDYFASSSDLLPELHLWSLGVEEQFYVMWPMLLAFASRRRMNTVKLIVLLGIISLVLNILITPHDPVQTFFLPYARLWELLLGALLATAGQPGSMPLNQVKASVGVALIAATLILVDNSASFPGWRAIPPTIGAALLISAGASAWVNRYFLSNRVAVGIGLISYPLYLWHWPLLAFARTAANGEPSLVVRLLLVASSFLLAWATYEFLEKKVRFGSFRRSAVKPLATGAVVILAAGLATVQQGGFVGRFPAVVQFLADYKYPQYTAGYRVGSCFLRPDQGPNDFRSECGAAGGVVLWGDSHAAHFYPGLLKASSERHFPLGQFNAASCPPIIGFKSAGRANCPEINQFGFDQISSLKPRTLVVSADWTKYVDNPDFANLRPTLEKLKAEGVGHIVLIGPVPHWRPSLPKILLDSFNESPSHTVPDRLRTELNDSVAKTDRQMRELAQEMNVEYFSAFESLCSDEGCLTKLGDRHDDLTAWDYGHLTFSGSDYVTRRLMADPSMRSLVDFRAGQ</sequence>
<keyword evidence="4" id="KW-0012">Acyltransferase</keyword>
<name>A0ABZ0ZAN6_9HYPH</name>
<dbReference type="InterPro" id="IPR043968">
    <property type="entry name" value="SGNH"/>
</dbReference>
<feature type="domain" description="Acyltransferase 3" evidence="2">
    <location>
        <begin position="23"/>
        <end position="340"/>
    </location>
</feature>